<keyword evidence="1" id="KW-0805">Transcription regulation</keyword>
<dbReference type="EMBL" id="JBHTMB010000040">
    <property type="protein sequence ID" value="MFD1232777.1"/>
    <property type="molecule type" value="Genomic_DNA"/>
</dbReference>
<organism evidence="6 7">
    <name type="scientific">Pseudonocardia benzenivorans</name>
    <dbReference type="NCBI Taxonomy" id="228005"/>
    <lineage>
        <taxon>Bacteria</taxon>
        <taxon>Bacillati</taxon>
        <taxon>Actinomycetota</taxon>
        <taxon>Actinomycetes</taxon>
        <taxon>Pseudonocardiales</taxon>
        <taxon>Pseudonocardiaceae</taxon>
        <taxon>Pseudonocardia</taxon>
    </lineage>
</organism>
<proteinExistence type="predicted"/>
<evidence type="ECO:0000256" key="1">
    <source>
        <dbReference type="ARBA" id="ARBA00023015"/>
    </source>
</evidence>
<gene>
    <name evidence="6" type="ORF">ACFQ34_05730</name>
</gene>
<accession>A0ABW3VCA5</accession>
<evidence type="ECO:0000256" key="2">
    <source>
        <dbReference type="ARBA" id="ARBA00023125"/>
    </source>
</evidence>
<evidence type="ECO:0000256" key="4">
    <source>
        <dbReference type="PROSITE-ProRule" id="PRU00335"/>
    </source>
</evidence>
<dbReference type="Pfam" id="PF00440">
    <property type="entry name" value="TetR_N"/>
    <property type="match status" value="1"/>
</dbReference>
<dbReference type="RefSeq" id="WP_346093036.1">
    <property type="nucleotide sequence ID" value="NZ_BAABKS010000067.1"/>
</dbReference>
<dbReference type="SUPFAM" id="SSF48498">
    <property type="entry name" value="Tetracyclin repressor-like, C-terminal domain"/>
    <property type="match status" value="1"/>
</dbReference>
<dbReference type="InterPro" id="IPR036271">
    <property type="entry name" value="Tet_transcr_reg_TetR-rel_C_sf"/>
</dbReference>
<dbReference type="InterPro" id="IPR011075">
    <property type="entry name" value="TetR_C"/>
</dbReference>
<dbReference type="SUPFAM" id="SSF46689">
    <property type="entry name" value="Homeodomain-like"/>
    <property type="match status" value="1"/>
</dbReference>
<name>A0ABW3VCA5_9PSEU</name>
<evidence type="ECO:0000313" key="6">
    <source>
        <dbReference type="EMBL" id="MFD1232777.1"/>
    </source>
</evidence>
<comment type="caution">
    <text evidence="6">The sequence shown here is derived from an EMBL/GenBank/DDBJ whole genome shotgun (WGS) entry which is preliminary data.</text>
</comment>
<dbReference type="InterPro" id="IPR009057">
    <property type="entry name" value="Homeodomain-like_sf"/>
</dbReference>
<dbReference type="Proteomes" id="UP001597182">
    <property type="component" value="Unassembled WGS sequence"/>
</dbReference>
<dbReference type="Pfam" id="PF16925">
    <property type="entry name" value="TetR_C_13"/>
    <property type="match status" value="1"/>
</dbReference>
<sequence length="207" mass="22219">MRGTPGRPLPAERLLEAAAALFDREGIRAVGVDRLVAEADVARASLYQNFGSKDALVLAWLTKQDELDRATYDRALRAAARSAGGPADPAARVRAFFDLAVTSTRRRRYRGCLYVNALTEFPDDDHSVHLLVGEHRRWMREEIADAAAMAGAADPAEVARSIQLLYDGGLVGAKTARSVEPIRLAERLAIGLLDAAVPSGSTASAPV</sequence>
<dbReference type="Gene3D" id="1.10.357.10">
    <property type="entry name" value="Tetracycline Repressor, domain 2"/>
    <property type="match status" value="1"/>
</dbReference>
<dbReference type="PANTHER" id="PTHR47506:SF1">
    <property type="entry name" value="HTH-TYPE TRANSCRIPTIONAL REGULATOR YJDC"/>
    <property type="match status" value="1"/>
</dbReference>
<evidence type="ECO:0000256" key="3">
    <source>
        <dbReference type="ARBA" id="ARBA00023163"/>
    </source>
</evidence>
<protein>
    <submittedName>
        <fullName evidence="6">TetR/AcrR family transcriptional regulator</fullName>
    </submittedName>
</protein>
<feature type="DNA-binding region" description="H-T-H motif" evidence="4">
    <location>
        <begin position="31"/>
        <end position="50"/>
    </location>
</feature>
<dbReference type="PROSITE" id="PS50977">
    <property type="entry name" value="HTH_TETR_2"/>
    <property type="match status" value="1"/>
</dbReference>
<keyword evidence="7" id="KW-1185">Reference proteome</keyword>
<dbReference type="PRINTS" id="PR00455">
    <property type="entry name" value="HTHTETR"/>
</dbReference>
<keyword evidence="2 4" id="KW-0238">DNA-binding</keyword>
<dbReference type="InterPro" id="IPR001647">
    <property type="entry name" value="HTH_TetR"/>
</dbReference>
<feature type="domain" description="HTH tetR-type" evidence="5">
    <location>
        <begin position="8"/>
        <end position="68"/>
    </location>
</feature>
<reference evidence="7" key="1">
    <citation type="journal article" date="2019" name="Int. J. Syst. Evol. Microbiol.">
        <title>The Global Catalogue of Microorganisms (GCM) 10K type strain sequencing project: providing services to taxonomists for standard genome sequencing and annotation.</title>
        <authorList>
            <consortium name="The Broad Institute Genomics Platform"/>
            <consortium name="The Broad Institute Genome Sequencing Center for Infectious Disease"/>
            <person name="Wu L."/>
            <person name="Ma J."/>
        </authorList>
    </citation>
    <scope>NUCLEOTIDE SEQUENCE [LARGE SCALE GENOMIC DNA]</scope>
    <source>
        <strain evidence="7">CCUG 49018</strain>
    </source>
</reference>
<keyword evidence="3" id="KW-0804">Transcription</keyword>
<evidence type="ECO:0000313" key="7">
    <source>
        <dbReference type="Proteomes" id="UP001597182"/>
    </source>
</evidence>
<dbReference type="PANTHER" id="PTHR47506">
    <property type="entry name" value="TRANSCRIPTIONAL REGULATORY PROTEIN"/>
    <property type="match status" value="1"/>
</dbReference>
<evidence type="ECO:0000259" key="5">
    <source>
        <dbReference type="PROSITE" id="PS50977"/>
    </source>
</evidence>